<comment type="caution">
    <text evidence="2">The sequence shown here is derived from an EMBL/GenBank/DDBJ whole genome shotgun (WGS) entry which is preliminary data.</text>
</comment>
<sequence length="105" mass="11934">MAQEARPCAVNANLIFKWPRDSRFVLDLAAVPQAKRRIHRKGKRGKPLMERGKSSNPTRSAVRARVEHVFAAQTSDMEETLVRHRTDPRVARIGMKNLACRALMT</sequence>
<dbReference type="Proteomes" id="UP000295277">
    <property type="component" value="Unassembled WGS sequence"/>
</dbReference>
<evidence type="ECO:0000313" key="3">
    <source>
        <dbReference type="Proteomes" id="UP000295277"/>
    </source>
</evidence>
<proteinExistence type="predicted"/>
<keyword evidence="3" id="KW-1185">Reference proteome</keyword>
<accession>A0A4R1YWI9</accession>
<feature type="region of interest" description="Disordered" evidence="1">
    <location>
        <begin position="36"/>
        <end position="61"/>
    </location>
</feature>
<organism evidence="2 3">
    <name type="scientific">Rhodovulum steppense</name>
    <dbReference type="NCBI Taxonomy" id="540251"/>
    <lineage>
        <taxon>Bacteria</taxon>
        <taxon>Pseudomonadati</taxon>
        <taxon>Pseudomonadota</taxon>
        <taxon>Alphaproteobacteria</taxon>
        <taxon>Rhodobacterales</taxon>
        <taxon>Paracoccaceae</taxon>
        <taxon>Rhodovulum</taxon>
    </lineage>
</organism>
<evidence type="ECO:0000313" key="2">
    <source>
        <dbReference type="EMBL" id="TCM85515.1"/>
    </source>
</evidence>
<protein>
    <recommendedName>
        <fullName evidence="4">DDE family transposase</fullName>
    </recommendedName>
</protein>
<dbReference type="AlphaFoldDB" id="A0A4R1YWI9"/>
<feature type="compositionally biased region" description="Basic residues" evidence="1">
    <location>
        <begin position="36"/>
        <end position="46"/>
    </location>
</feature>
<evidence type="ECO:0008006" key="4">
    <source>
        <dbReference type="Google" id="ProtNLM"/>
    </source>
</evidence>
<reference evidence="2 3" key="1">
    <citation type="submission" date="2019-03" db="EMBL/GenBank/DDBJ databases">
        <title>Genomic Encyclopedia of Type Strains, Phase IV (KMG-IV): sequencing the most valuable type-strain genomes for metagenomic binning, comparative biology and taxonomic classification.</title>
        <authorList>
            <person name="Goeker M."/>
        </authorList>
    </citation>
    <scope>NUCLEOTIDE SEQUENCE [LARGE SCALE GENOMIC DNA]</scope>
    <source>
        <strain evidence="2 3">DSM 21153</strain>
    </source>
</reference>
<evidence type="ECO:0000256" key="1">
    <source>
        <dbReference type="SAM" id="MobiDB-lite"/>
    </source>
</evidence>
<dbReference type="EMBL" id="SLVM01000007">
    <property type="protein sequence ID" value="TCM85515.1"/>
    <property type="molecule type" value="Genomic_DNA"/>
</dbReference>
<gene>
    <name evidence="2" type="ORF">EV216_10789</name>
</gene>
<name>A0A4R1YWI9_9RHOB</name>